<feature type="transmembrane region" description="Helical" evidence="8">
    <location>
        <begin position="37"/>
        <end position="60"/>
    </location>
</feature>
<evidence type="ECO:0000256" key="5">
    <source>
        <dbReference type="ARBA" id="ARBA00022692"/>
    </source>
</evidence>
<dbReference type="EMBL" id="FRAH01000040">
    <property type="protein sequence ID" value="SHK70643.1"/>
    <property type="molecule type" value="Genomic_DNA"/>
</dbReference>
<evidence type="ECO:0000256" key="8">
    <source>
        <dbReference type="SAM" id="Phobius"/>
    </source>
</evidence>
<keyword evidence="6 8" id="KW-1133">Transmembrane helix</keyword>
<dbReference type="PANTHER" id="PTHR34979:SF1">
    <property type="entry name" value="INNER MEMBRANE PROTEIN YGAZ"/>
    <property type="match status" value="1"/>
</dbReference>
<dbReference type="Proteomes" id="UP000183975">
    <property type="component" value="Unassembled WGS sequence"/>
</dbReference>
<dbReference type="GO" id="GO:0005886">
    <property type="term" value="C:plasma membrane"/>
    <property type="evidence" value="ECO:0007669"/>
    <property type="project" value="UniProtKB-SubCell"/>
</dbReference>
<feature type="transmembrane region" description="Helical" evidence="8">
    <location>
        <begin position="66"/>
        <end position="88"/>
    </location>
</feature>
<comment type="similarity">
    <text evidence="2">Belongs to the AzlC family.</text>
</comment>
<accession>A0A1M6UNE9</accession>
<dbReference type="AlphaFoldDB" id="A0A1M6UNE9"/>
<keyword evidence="3" id="KW-0813">Transport</keyword>
<gene>
    <name evidence="9" type="ORF">SAMN02745138_02208</name>
</gene>
<dbReference type="OrthoDB" id="3181706at2"/>
<evidence type="ECO:0000256" key="7">
    <source>
        <dbReference type="ARBA" id="ARBA00023136"/>
    </source>
</evidence>
<evidence type="ECO:0000256" key="3">
    <source>
        <dbReference type="ARBA" id="ARBA00022448"/>
    </source>
</evidence>
<dbReference type="Pfam" id="PF03591">
    <property type="entry name" value="AzlC"/>
    <property type="match status" value="1"/>
</dbReference>
<feature type="transmembrane region" description="Helical" evidence="8">
    <location>
        <begin position="12"/>
        <end position="30"/>
    </location>
</feature>
<evidence type="ECO:0000256" key="1">
    <source>
        <dbReference type="ARBA" id="ARBA00004651"/>
    </source>
</evidence>
<protein>
    <submittedName>
        <fullName evidence="9">4-azaleucine resistance probable transporter AzlC</fullName>
    </submittedName>
</protein>
<feature type="transmembrane region" description="Helical" evidence="8">
    <location>
        <begin position="205"/>
        <end position="225"/>
    </location>
</feature>
<dbReference type="PANTHER" id="PTHR34979">
    <property type="entry name" value="INNER MEMBRANE PROTEIN YGAZ"/>
    <property type="match status" value="1"/>
</dbReference>
<name>A0A1M6UNE9_9FIRM</name>
<dbReference type="GeneID" id="78177158"/>
<evidence type="ECO:0000313" key="10">
    <source>
        <dbReference type="Proteomes" id="UP000183975"/>
    </source>
</evidence>
<keyword evidence="5 8" id="KW-0812">Transmembrane</keyword>
<evidence type="ECO:0000256" key="4">
    <source>
        <dbReference type="ARBA" id="ARBA00022475"/>
    </source>
</evidence>
<reference evidence="9 10" key="1">
    <citation type="submission" date="2016-11" db="EMBL/GenBank/DDBJ databases">
        <authorList>
            <person name="Jaros S."/>
            <person name="Januszkiewicz K."/>
            <person name="Wedrychowicz H."/>
        </authorList>
    </citation>
    <scope>NUCLEOTIDE SEQUENCE [LARGE SCALE GENOMIC DNA]</scope>
    <source>
        <strain evidence="9 10">DSM 14214</strain>
    </source>
</reference>
<feature type="transmembrane region" description="Helical" evidence="8">
    <location>
        <begin position="133"/>
        <end position="153"/>
    </location>
</feature>
<sequence length="230" mass="25579">MNKEWKFAFEKTIPVLAGYLSIGIAFGLLMQNMGYNVFWALLISLILYAGSMQFVLLQFLTGGTSLITVAIMTLLVNSRHLFYGLSFIDTFRSMGKKYLYMVHSLTDETYSLLCSYEPQEGLDTKKVMFLMSIFDHCYWLIGTALGSLAGSLITFDTTGIDFAMTALFTVIFIEQWKGAKSHIPALTGIIAGIGCLLVFGPDNFILPTLLISVAVLMALKSRILAKEQEE</sequence>
<evidence type="ECO:0000256" key="6">
    <source>
        <dbReference type="ARBA" id="ARBA00022989"/>
    </source>
</evidence>
<comment type="subcellular location">
    <subcellularLocation>
        <location evidence="1">Cell membrane</location>
        <topology evidence="1">Multi-pass membrane protein</topology>
    </subcellularLocation>
</comment>
<keyword evidence="7 8" id="KW-0472">Membrane</keyword>
<dbReference type="RefSeq" id="WP_072851777.1">
    <property type="nucleotide sequence ID" value="NZ_FRAH01000040.1"/>
</dbReference>
<dbReference type="GO" id="GO:1903785">
    <property type="term" value="P:L-valine transmembrane transport"/>
    <property type="evidence" value="ECO:0007669"/>
    <property type="project" value="TreeGrafter"/>
</dbReference>
<evidence type="ECO:0000313" key="9">
    <source>
        <dbReference type="EMBL" id="SHK70643.1"/>
    </source>
</evidence>
<dbReference type="InterPro" id="IPR011606">
    <property type="entry name" value="Brnchd-chn_aa_trnsp_permease"/>
</dbReference>
<keyword evidence="10" id="KW-1185">Reference proteome</keyword>
<evidence type="ECO:0000256" key="2">
    <source>
        <dbReference type="ARBA" id="ARBA00010735"/>
    </source>
</evidence>
<proteinExistence type="inferred from homology"/>
<organism evidence="9 10">
    <name type="scientific">Anaerotignum lactatifermentans DSM 14214</name>
    <dbReference type="NCBI Taxonomy" id="1121323"/>
    <lineage>
        <taxon>Bacteria</taxon>
        <taxon>Bacillati</taxon>
        <taxon>Bacillota</taxon>
        <taxon>Clostridia</taxon>
        <taxon>Lachnospirales</taxon>
        <taxon>Anaerotignaceae</taxon>
        <taxon>Anaerotignum</taxon>
    </lineage>
</organism>
<keyword evidence="4" id="KW-1003">Cell membrane</keyword>